<keyword evidence="1" id="KW-0805">Transcription regulation</keyword>
<accession>E7G8G3</accession>
<keyword evidence="4" id="KW-0472">Membrane</keyword>
<name>E7G8G3_9FIRM</name>
<dbReference type="OrthoDB" id="9806513at2"/>
<evidence type="ECO:0000259" key="5">
    <source>
        <dbReference type="PROSITE" id="PS50937"/>
    </source>
</evidence>
<evidence type="ECO:0000313" key="6">
    <source>
        <dbReference type="EMBL" id="EFW05675.1"/>
    </source>
</evidence>
<evidence type="ECO:0000313" key="7">
    <source>
        <dbReference type="Proteomes" id="UP000003157"/>
    </source>
</evidence>
<keyword evidence="4" id="KW-0812">Transmembrane</keyword>
<dbReference type="Proteomes" id="UP000003157">
    <property type="component" value="Unassembled WGS sequence"/>
</dbReference>
<dbReference type="GeneID" id="78230699"/>
<keyword evidence="7" id="KW-1185">Reference proteome</keyword>
<feature type="transmembrane region" description="Helical" evidence="4">
    <location>
        <begin position="158"/>
        <end position="178"/>
    </location>
</feature>
<evidence type="ECO:0000256" key="1">
    <source>
        <dbReference type="ARBA" id="ARBA00023015"/>
    </source>
</evidence>
<dbReference type="RefSeq" id="WP_008788167.1">
    <property type="nucleotide sequence ID" value="NZ_AKCB01000002.1"/>
</dbReference>
<keyword evidence="3" id="KW-0804">Transcription</keyword>
<dbReference type="InterPro" id="IPR047057">
    <property type="entry name" value="MerR_fam"/>
</dbReference>
<reference evidence="6 7" key="1">
    <citation type="submission" date="2010-12" db="EMBL/GenBank/DDBJ databases">
        <title>The Genome Sequence of Coprobacillus sp. strain 29_1.</title>
        <authorList>
            <consortium name="The Broad Institute Genome Sequencing Platform"/>
            <person name="Earl A."/>
            <person name="Ward D."/>
            <person name="Feldgarden M."/>
            <person name="Gevers D."/>
            <person name="Daigneault M."/>
            <person name="Sibley C.D."/>
            <person name="White A."/>
            <person name="Strauss J."/>
            <person name="Allen-Vercoe E."/>
            <person name="Young S.K."/>
            <person name="Zeng Q."/>
            <person name="Gargeya S."/>
            <person name="Fitzgerald M."/>
            <person name="Haas B."/>
            <person name="Abouelleil A."/>
            <person name="Alvarado L."/>
            <person name="Arachchi H.M."/>
            <person name="Berlin A."/>
            <person name="Brown A."/>
            <person name="Chapman S.B."/>
            <person name="Chen Z."/>
            <person name="Dunbar C."/>
            <person name="Freedman E."/>
            <person name="Gearin G."/>
            <person name="Gellesch M."/>
            <person name="Goldberg J."/>
            <person name="Griggs A."/>
            <person name="Gujja S."/>
            <person name="Heilman E."/>
            <person name="Heiman D."/>
            <person name="Howarth C."/>
            <person name="Larson L."/>
            <person name="Lui A."/>
            <person name="MacDonald P.J.P."/>
            <person name="Mehta T."/>
            <person name="Montmayeur A."/>
            <person name="Murphy C."/>
            <person name="Neiman D."/>
            <person name="Pearson M."/>
            <person name="Priest M."/>
            <person name="Roberts A."/>
            <person name="Saif S."/>
            <person name="Shea T."/>
            <person name="Shenoy N."/>
            <person name="Sisk P."/>
            <person name="Stolte C."/>
            <person name="Sykes S."/>
            <person name="White J."/>
            <person name="Yandava C."/>
            <person name="Nusbaum C."/>
            <person name="Birren B."/>
        </authorList>
    </citation>
    <scope>NUCLEOTIDE SEQUENCE [LARGE SCALE GENOMIC DNA]</scope>
    <source>
        <strain evidence="6 7">29_1</strain>
    </source>
</reference>
<gene>
    <name evidence="6" type="ORF">HMPREF9488_01051</name>
</gene>
<keyword evidence="4" id="KW-1133">Transmembrane helix</keyword>
<dbReference type="STRING" id="100884.GCA_000269565_02897"/>
<proteinExistence type="predicted"/>
<feature type="transmembrane region" description="Helical" evidence="4">
    <location>
        <begin position="271"/>
        <end position="289"/>
    </location>
</feature>
<sequence>MRIKEVMNKYKVTRKALLLYEERGLIQPDRELSGYRDYRLVDIEVLKKIILLRKMEFSLDEIENIIIYNNKELILNKKNEYEKEAHFIETKKLYLDYIHDVIIGEYEIDEAIDAIDDTLKLYDENKYDDMIHFDYQRDTIAVMWLTSLFIAVSSGRIYLMISSVIMGIVAIIMSLRSVRKFFLYLPVKRIVGVLLILSGLLGTLIFMYKDNNMKNNLMTMCSTMAFMFGFSFFSEIRTFFKKYQNIFSTLFFFCGLLIIGVLIYFNIESPIYLVFISLAIGFITLGIVYNSMVRKIFFEIFLDFF</sequence>
<dbReference type="InterPro" id="IPR000551">
    <property type="entry name" value="MerR-type_HTH_dom"/>
</dbReference>
<feature type="transmembrane region" description="Helical" evidence="4">
    <location>
        <begin position="190"/>
        <end position="209"/>
    </location>
</feature>
<dbReference type="SMART" id="SM00422">
    <property type="entry name" value="HTH_MERR"/>
    <property type="match status" value="1"/>
</dbReference>
<protein>
    <recommendedName>
        <fullName evidence="5">HTH merR-type domain-containing protein</fullName>
    </recommendedName>
</protein>
<keyword evidence="2" id="KW-0238">DNA-binding</keyword>
<dbReference type="CDD" id="cd00592">
    <property type="entry name" value="HTH_MerR-like"/>
    <property type="match status" value="1"/>
</dbReference>
<dbReference type="PANTHER" id="PTHR30204">
    <property type="entry name" value="REDOX-CYCLING DRUG-SENSING TRANSCRIPTIONAL ACTIVATOR SOXR"/>
    <property type="match status" value="1"/>
</dbReference>
<organism evidence="6 7">
    <name type="scientific">Coprobacillus cateniformis</name>
    <dbReference type="NCBI Taxonomy" id="100884"/>
    <lineage>
        <taxon>Bacteria</taxon>
        <taxon>Bacillati</taxon>
        <taxon>Bacillota</taxon>
        <taxon>Erysipelotrichia</taxon>
        <taxon>Erysipelotrichales</taxon>
        <taxon>Coprobacillaceae</taxon>
        <taxon>Coprobacillus</taxon>
    </lineage>
</organism>
<dbReference type="SUPFAM" id="SSF46955">
    <property type="entry name" value="Putative DNA-binding domain"/>
    <property type="match status" value="1"/>
</dbReference>
<dbReference type="GO" id="GO:0003700">
    <property type="term" value="F:DNA-binding transcription factor activity"/>
    <property type="evidence" value="ECO:0007669"/>
    <property type="project" value="InterPro"/>
</dbReference>
<dbReference type="EMBL" id="ADKX01000017">
    <property type="protein sequence ID" value="EFW05675.1"/>
    <property type="molecule type" value="Genomic_DNA"/>
</dbReference>
<dbReference type="Pfam" id="PF13411">
    <property type="entry name" value="MerR_1"/>
    <property type="match status" value="1"/>
</dbReference>
<dbReference type="Gene3D" id="1.10.1660.10">
    <property type="match status" value="1"/>
</dbReference>
<evidence type="ECO:0000256" key="2">
    <source>
        <dbReference type="ARBA" id="ARBA00023125"/>
    </source>
</evidence>
<evidence type="ECO:0000256" key="3">
    <source>
        <dbReference type="ARBA" id="ARBA00023163"/>
    </source>
</evidence>
<dbReference type="eggNOG" id="COG0789">
    <property type="taxonomic scope" value="Bacteria"/>
</dbReference>
<dbReference type="PROSITE" id="PS50937">
    <property type="entry name" value="HTH_MERR_2"/>
    <property type="match status" value="1"/>
</dbReference>
<dbReference type="AlphaFoldDB" id="E7G8G3"/>
<comment type="caution">
    <text evidence="6">The sequence shown here is derived from an EMBL/GenBank/DDBJ whole genome shotgun (WGS) entry which is preliminary data.</text>
</comment>
<feature type="transmembrane region" description="Helical" evidence="4">
    <location>
        <begin position="215"/>
        <end position="234"/>
    </location>
</feature>
<dbReference type="PANTHER" id="PTHR30204:SF94">
    <property type="entry name" value="HEAVY METAL-DEPENDENT TRANSCRIPTIONAL REGULATOR HI_0293-RELATED"/>
    <property type="match status" value="1"/>
</dbReference>
<feature type="transmembrane region" description="Helical" evidence="4">
    <location>
        <begin position="246"/>
        <end position="265"/>
    </location>
</feature>
<evidence type="ECO:0000256" key="4">
    <source>
        <dbReference type="SAM" id="Phobius"/>
    </source>
</evidence>
<dbReference type="HOGENOM" id="CLU_911246_0_0_9"/>
<dbReference type="InterPro" id="IPR009061">
    <property type="entry name" value="DNA-bd_dom_put_sf"/>
</dbReference>
<feature type="domain" description="HTH merR-type" evidence="5">
    <location>
        <begin position="1"/>
        <end position="68"/>
    </location>
</feature>
<dbReference type="GO" id="GO:0003677">
    <property type="term" value="F:DNA binding"/>
    <property type="evidence" value="ECO:0007669"/>
    <property type="project" value="UniProtKB-KW"/>
</dbReference>